<evidence type="ECO:0000256" key="8">
    <source>
        <dbReference type="SAM" id="MobiDB-lite"/>
    </source>
</evidence>
<dbReference type="Pfam" id="PF02293">
    <property type="entry name" value="AmiS_UreI"/>
    <property type="match status" value="1"/>
</dbReference>
<feature type="transmembrane region" description="Helical" evidence="9">
    <location>
        <begin position="144"/>
        <end position="165"/>
    </location>
</feature>
<feature type="transmembrane region" description="Helical" evidence="9">
    <location>
        <begin position="171"/>
        <end position="191"/>
    </location>
</feature>
<feature type="region of interest" description="Disordered" evidence="8">
    <location>
        <begin position="201"/>
        <end position="223"/>
    </location>
</feature>
<dbReference type="InterPro" id="IPR003211">
    <property type="entry name" value="AmiSUreI_transpt"/>
</dbReference>
<feature type="transmembrane region" description="Helical" evidence="9">
    <location>
        <begin position="86"/>
        <end position="107"/>
    </location>
</feature>
<evidence type="ECO:0000256" key="7">
    <source>
        <dbReference type="ARBA" id="ARBA00023136"/>
    </source>
</evidence>
<evidence type="ECO:0000256" key="4">
    <source>
        <dbReference type="ARBA" id="ARBA00022475"/>
    </source>
</evidence>
<keyword evidence="5 9" id="KW-0812">Transmembrane</keyword>
<gene>
    <name evidence="10" type="ORF">E3T28_02820</name>
</gene>
<name>A0ABY2JF28_9MICO</name>
<evidence type="ECO:0000256" key="3">
    <source>
        <dbReference type="ARBA" id="ARBA00022448"/>
    </source>
</evidence>
<evidence type="ECO:0000256" key="6">
    <source>
        <dbReference type="ARBA" id="ARBA00022989"/>
    </source>
</evidence>
<keyword evidence="3" id="KW-0813">Transport</keyword>
<comment type="similarity">
    <text evidence="2">Belongs to the AmiS/UreI family.</text>
</comment>
<dbReference type="EMBL" id="SOGQ01000013">
    <property type="protein sequence ID" value="TFD04385.1"/>
    <property type="molecule type" value="Genomic_DNA"/>
</dbReference>
<dbReference type="Proteomes" id="UP000297853">
    <property type="component" value="Unassembled WGS sequence"/>
</dbReference>
<reference evidence="10 11" key="1">
    <citation type="submission" date="2019-03" db="EMBL/GenBank/DDBJ databases">
        <title>Genomics of glacier-inhabiting Cryobacterium strains.</title>
        <authorList>
            <person name="Liu Q."/>
            <person name="Xin Y.-H."/>
        </authorList>
    </citation>
    <scope>NUCLEOTIDE SEQUENCE [LARGE SCALE GENOMIC DNA]</scope>
    <source>
        <strain evidence="10 11">TMT1-23-1</strain>
    </source>
</reference>
<proteinExistence type="inferred from homology"/>
<dbReference type="InterPro" id="IPR038523">
    <property type="entry name" value="AmiSUreI_transpt_sf"/>
</dbReference>
<dbReference type="Gene3D" id="1.25.40.600">
    <property type="match status" value="1"/>
</dbReference>
<organism evidence="10 11">
    <name type="scientific">Cryobacterium sinapicolor</name>
    <dbReference type="NCBI Taxonomy" id="1259236"/>
    <lineage>
        <taxon>Bacteria</taxon>
        <taxon>Bacillati</taxon>
        <taxon>Actinomycetota</taxon>
        <taxon>Actinomycetes</taxon>
        <taxon>Micrococcales</taxon>
        <taxon>Microbacteriaceae</taxon>
        <taxon>Cryobacterium</taxon>
    </lineage>
</organism>
<evidence type="ECO:0000313" key="11">
    <source>
        <dbReference type="Proteomes" id="UP000297853"/>
    </source>
</evidence>
<keyword evidence="4" id="KW-1003">Cell membrane</keyword>
<evidence type="ECO:0000256" key="9">
    <source>
        <dbReference type="SAM" id="Phobius"/>
    </source>
</evidence>
<feature type="transmembrane region" description="Helical" evidence="9">
    <location>
        <begin position="56"/>
        <end position="74"/>
    </location>
</feature>
<keyword evidence="7 9" id="KW-0472">Membrane</keyword>
<comment type="caution">
    <text evidence="10">The sequence shown here is derived from an EMBL/GenBank/DDBJ whole genome shotgun (WGS) entry which is preliminary data.</text>
</comment>
<evidence type="ECO:0000313" key="10">
    <source>
        <dbReference type="EMBL" id="TFD04385.1"/>
    </source>
</evidence>
<evidence type="ECO:0000256" key="2">
    <source>
        <dbReference type="ARBA" id="ARBA00010068"/>
    </source>
</evidence>
<sequence>MGAVGLLYVGAVLFINGLMLVGAIPGKSAGILNFFVGGMQVIFPTLIILGADGDQATIFGAAGLYLFGFTYLYVAILQFTGISGEGLGWFSLFVVFCATVIGILQFTLVDDPVFGVIWLIWAVLWFLFFLVLGLGKESLTRTTGWFTIFISHMTGTIPAFLLLLGEYETTTGYALIVALAAALSLGVAWVLGHGADPPKTSTAPAASIAPAASTAPATSTRPA</sequence>
<keyword evidence="11" id="KW-1185">Reference proteome</keyword>
<feature type="transmembrane region" description="Helical" evidence="9">
    <location>
        <begin position="113"/>
        <end position="132"/>
    </location>
</feature>
<evidence type="ECO:0000256" key="1">
    <source>
        <dbReference type="ARBA" id="ARBA00004651"/>
    </source>
</evidence>
<dbReference type="RefSeq" id="WP_134427742.1">
    <property type="nucleotide sequence ID" value="NZ_SOGQ01000013.1"/>
</dbReference>
<protein>
    <submittedName>
        <fullName evidence="10">Transporter</fullName>
    </submittedName>
</protein>
<feature type="transmembrane region" description="Helical" evidence="9">
    <location>
        <begin position="6"/>
        <end position="24"/>
    </location>
</feature>
<keyword evidence="6 9" id="KW-1133">Transmembrane helix</keyword>
<dbReference type="CDD" id="cd13429">
    <property type="entry name" value="UreI_AmiS_like_2"/>
    <property type="match status" value="1"/>
</dbReference>
<evidence type="ECO:0000256" key="5">
    <source>
        <dbReference type="ARBA" id="ARBA00022692"/>
    </source>
</evidence>
<comment type="subcellular location">
    <subcellularLocation>
        <location evidence="1">Cell membrane</location>
        <topology evidence="1">Multi-pass membrane protein</topology>
    </subcellularLocation>
</comment>
<feature type="transmembrane region" description="Helical" evidence="9">
    <location>
        <begin position="31"/>
        <end position="50"/>
    </location>
</feature>
<accession>A0ABY2JF28</accession>